<keyword evidence="5" id="KW-1185">Reference proteome</keyword>
<feature type="signal peptide" evidence="3">
    <location>
        <begin position="1"/>
        <end position="19"/>
    </location>
</feature>
<keyword evidence="3" id="KW-0732">Signal</keyword>
<evidence type="ECO:0000313" key="4">
    <source>
        <dbReference type="EMBL" id="CBX93520.1"/>
    </source>
</evidence>
<dbReference type="GeneID" id="13287390"/>
<keyword evidence="2" id="KW-1015">Disulfide bond</keyword>
<dbReference type="AlphaFoldDB" id="E4ZPY5"/>
<sequence>MKFTVTATALFASLAAAAAAPQKCHNVYIVGARETLALQENGFGTAAGLVEDVKKAYPGTRADAIKYPACAGQASCGGIDLPNSLKQGTKAVVTAVNEYNKKCPQAKIVLIGYSQGGQLMENALCGSADPNEETINPKALPAVKAAILLGPISFRSDLTYSRGTCRKGGITARPAGYTCSPGKPGIIRSYCDATDQFCCSGKNLPIHSTYVTTYGDDALKFIKQAVDRKN</sequence>
<dbReference type="eggNOG" id="ENOG502QUMZ">
    <property type="taxonomic scope" value="Eukaryota"/>
</dbReference>
<dbReference type="SMART" id="SM01110">
    <property type="entry name" value="Cutinase"/>
    <property type="match status" value="1"/>
</dbReference>
<dbReference type="PANTHER" id="PTHR33630:SF10">
    <property type="entry name" value="ACETYLXYLAN ESTERASE"/>
    <property type="match status" value="1"/>
</dbReference>
<dbReference type="RefSeq" id="XP_003836885.1">
    <property type="nucleotide sequence ID" value="XM_003836837.1"/>
</dbReference>
<dbReference type="OrthoDB" id="2586582at2759"/>
<dbReference type="OMA" id="NIYGNQA"/>
<dbReference type="STRING" id="985895.E4ZPY5"/>
<dbReference type="GO" id="GO:0052689">
    <property type="term" value="F:carboxylic ester hydrolase activity"/>
    <property type="evidence" value="ECO:0007669"/>
    <property type="project" value="UniProtKB-ARBA"/>
</dbReference>
<keyword evidence="1" id="KW-0378">Hydrolase</keyword>
<dbReference type="InterPro" id="IPR000675">
    <property type="entry name" value="Cutinase/axe"/>
</dbReference>
<gene>
    <name evidence="4" type="ORF">LEMA_P044210.1</name>
</gene>
<accession>E4ZPY5</accession>
<dbReference type="ESTHER" id="lepmj-e4zpy5">
    <property type="family name" value="Acetylxylan_esterase"/>
</dbReference>
<dbReference type="Gene3D" id="3.40.50.1820">
    <property type="entry name" value="alpha/beta hydrolase"/>
    <property type="match status" value="1"/>
</dbReference>
<dbReference type="InterPro" id="IPR029058">
    <property type="entry name" value="AB_hydrolase_fold"/>
</dbReference>
<dbReference type="Proteomes" id="UP000002668">
    <property type="component" value="Genome"/>
</dbReference>
<evidence type="ECO:0000256" key="1">
    <source>
        <dbReference type="ARBA" id="ARBA00022801"/>
    </source>
</evidence>
<dbReference type="VEuPathDB" id="FungiDB:LEMA_P044210.1"/>
<dbReference type="HOGENOM" id="CLU_040058_4_1_1"/>
<organism evidence="5">
    <name type="scientific">Leptosphaeria maculans (strain JN3 / isolate v23.1.3 / race Av1-4-5-6-7-8)</name>
    <name type="common">Blackleg fungus</name>
    <name type="synonym">Phoma lingam</name>
    <dbReference type="NCBI Taxonomy" id="985895"/>
    <lineage>
        <taxon>Eukaryota</taxon>
        <taxon>Fungi</taxon>
        <taxon>Dikarya</taxon>
        <taxon>Ascomycota</taxon>
        <taxon>Pezizomycotina</taxon>
        <taxon>Dothideomycetes</taxon>
        <taxon>Pleosporomycetidae</taxon>
        <taxon>Pleosporales</taxon>
        <taxon>Pleosporineae</taxon>
        <taxon>Leptosphaeriaceae</taxon>
        <taxon>Plenodomus</taxon>
        <taxon>Plenodomus lingam/Leptosphaeria maculans species complex</taxon>
    </lineage>
</organism>
<evidence type="ECO:0000256" key="3">
    <source>
        <dbReference type="SAM" id="SignalP"/>
    </source>
</evidence>
<dbReference type="EMBL" id="FP929105">
    <property type="protein sequence ID" value="CBX93520.1"/>
    <property type="molecule type" value="Genomic_DNA"/>
</dbReference>
<dbReference type="Pfam" id="PF01083">
    <property type="entry name" value="Cutinase"/>
    <property type="match status" value="1"/>
</dbReference>
<reference evidence="5" key="1">
    <citation type="journal article" date="2011" name="Nat. Commun.">
        <title>Effector diversification within compartments of the Leptosphaeria maculans genome affected by Repeat-Induced Point mutations.</title>
        <authorList>
            <person name="Rouxel T."/>
            <person name="Grandaubert J."/>
            <person name="Hane J.K."/>
            <person name="Hoede C."/>
            <person name="van de Wouw A.P."/>
            <person name="Couloux A."/>
            <person name="Dominguez V."/>
            <person name="Anthouard V."/>
            <person name="Bally P."/>
            <person name="Bourras S."/>
            <person name="Cozijnsen A.J."/>
            <person name="Ciuffetti L.M."/>
            <person name="Degrave A."/>
            <person name="Dilmaghani A."/>
            <person name="Duret L."/>
            <person name="Fudal I."/>
            <person name="Goodwin S.B."/>
            <person name="Gout L."/>
            <person name="Glaser N."/>
            <person name="Linglin J."/>
            <person name="Kema G.H.J."/>
            <person name="Lapalu N."/>
            <person name="Lawrence C.B."/>
            <person name="May K."/>
            <person name="Meyer M."/>
            <person name="Ollivier B."/>
            <person name="Poulain J."/>
            <person name="Schoch C.L."/>
            <person name="Simon A."/>
            <person name="Spatafora J.W."/>
            <person name="Stachowiak A."/>
            <person name="Turgeon B.G."/>
            <person name="Tyler B.M."/>
            <person name="Vincent D."/>
            <person name="Weissenbach J."/>
            <person name="Amselem J."/>
            <person name="Quesneville H."/>
            <person name="Oliver R.P."/>
            <person name="Wincker P."/>
            <person name="Balesdent M.-H."/>
            <person name="Howlett B.J."/>
        </authorList>
    </citation>
    <scope>NUCLEOTIDE SEQUENCE [LARGE SCALE GENOMIC DNA]</scope>
    <source>
        <strain evidence="5">JN3 / isolate v23.1.3 / race Av1-4-5-6-7-8</strain>
    </source>
</reference>
<proteinExistence type="predicted"/>
<name>E4ZPY5_LEPMJ</name>
<evidence type="ECO:0000313" key="5">
    <source>
        <dbReference type="Proteomes" id="UP000002668"/>
    </source>
</evidence>
<feature type="chain" id="PRO_5003192031" evidence="3">
    <location>
        <begin position="20"/>
        <end position="230"/>
    </location>
</feature>
<dbReference type="PANTHER" id="PTHR33630">
    <property type="entry name" value="CUTINASE RV1984C-RELATED-RELATED"/>
    <property type="match status" value="1"/>
</dbReference>
<protein>
    <submittedName>
        <fullName evidence="4">Similar to acetylxylan esterase</fullName>
    </submittedName>
</protein>
<dbReference type="SUPFAM" id="SSF53474">
    <property type="entry name" value="alpha/beta-Hydrolases"/>
    <property type="match status" value="1"/>
</dbReference>
<dbReference type="InParanoid" id="E4ZPY5"/>
<evidence type="ECO:0000256" key="2">
    <source>
        <dbReference type="ARBA" id="ARBA00023157"/>
    </source>
</evidence>